<name>A0A4U1F2X8_MONMO</name>
<accession>A0A4U1F2X8</accession>
<sequence length="79" mass="9052">MTAQGEPQVQFKLILVGDGVIGKTIFMKHHLPGKFEKNKFNFEKPFLWLARKLIRDPNLEFVACLLLPYQTVMHLALAA</sequence>
<evidence type="ECO:0000313" key="4">
    <source>
        <dbReference type="Proteomes" id="UP000308365"/>
    </source>
</evidence>
<dbReference type="PANTHER" id="PTHR24071">
    <property type="entry name" value="RAN GTPASE"/>
    <property type="match status" value="1"/>
</dbReference>
<dbReference type="AlphaFoldDB" id="A0A4U1F2X8"/>
<organism evidence="3 4">
    <name type="scientific">Monodon monoceros</name>
    <name type="common">Narwhal</name>
    <name type="synonym">Ceratodon monodon</name>
    <dbReference type="NCBI Taxonomy" id="40151"/>
    <lineage>
        <taxon>Eukaryota</taxon>
        <taxon>Metazoa</taxon>
        <taxon>Chordata</taxon>
        <taxon>Craniata</taxon>
        <taxon>Vertebrata</taxon>
        <taxon>Euteleostomi</taxon>
        <taxon>Mammalia</taxon>
        <taxon>Eutheria</taxon>
        <taxon>Laurasiatheria</taxon>
        <taxon>Artiodactyla</taxon>
        <taxon>Whippomorpha</taxon>
        <taxon>Cetacea</taxon>
        <taxon>Odontoceti</taxon>
        <taxon>Monodontidae</taxon>
        <taxon>Monodon</taxon>
    </lineage>
</organism>
<dbReference type="InterPro" id="IPR002041">
    <property type="entry name" value="Ran_GTPase"/>
</dbReference>
<evidence type="ECO:0000256" key="2">
    <source>
        <dbReference type="ARBA" id="ARBA00023134"/>
    </source>
</evidence>
<gene>
    <name evidence="3" type="ORF">EI555_011957</name>
</gene>
<dbReference type="GO" id="GO:0005634">
    <property type="term" value="C:nucleus"/>
    <property type="evidence" value="ECO:0007669"/>
    <property type="project" value="TreeGrafter"/>
</dbReference>
<protein>
    <submittedName>
        <fullName evidence="3">Uncharacterized protein</fullName>
    </submittedName>
</protein>
<reference evidence="4" key="1">
    <citation type="journal article" date="2019" name="IScience">
        <title>Narwhal Genome Reveals Long-Term Low Genetic Diversity despite Current Large Abundance Size.</title>
        <authorList>
            <person name="Westbury M.V."/>
            <person name="Petersen B."/>
            <person name="Garde E."/>
            <person name="Heide-Jorgensen M.P."/>
            <person name="Lorenzen E.D."/>
        </authorList>
    </citation>
    <scope>NUCLEOTIDE SEQUENCE [LARGE SCALE GENOMIC DNA]</scope>
</reference>
<evidence type="ECO:0000256" key="1">
    <source>
        <dbReference type="ARBA" id="ARBA00022741"/>
    </source>
</evidence>
<dbReference type="GO" id="GO:0003924">
    <property type="term" value="F:GTPase activity"/>
    <property type="evidence" value="ECO:0007669"/>
    <property type="project" value="InterPro"/>
</dbReference>
<keyword evidence="1" id="KW-0547">Nucleotide-binding</keyword>
<dbReference type="GO" id="GO:0005525">
    <property type="term" value="F:GTP binding"/>
    <property type="evidence" value="ECO:0007669"/>
    <property type="project" value="UniProtKB-KW"/>
</dbReference>
<keyword evidence="2" id="KW-0342">GTP-binding</keyword>
<dbReference type="GO" id="GO:0005737">
    <property type="term" value="C:cytoplasm"/>
    <property type="evidence" value="ECO:0007669"/>
    <property type="project" value="TreeGrafter"/>
</dbReference>
<dbReference type="PANTHER" id="PTHR24071:SF0">
    <property type="entry name" value="GTP-BINDING NUCLEAR PROTEIN RAN"/>
    <property type="match status" value="1"/>
</dbReference>
<evidence type="ECO:0000313" key="3">
    <source>
        <dbReference type="EMBL" id="TKC43602.1"/>
    </source>
</evidence>
<dbReference type="GO" id="GO:0006606">
    <property type="term" value="P:protein import into nucleus"/>
    <property type="evidence" value="ECO:0007669"/>
    <property type="project" value="TreeGrafter"/>
</dbReference>
<proteinExistence type="predicted"/>
<dbReference type="EMBL" id="RWIC01000455">
    <property type="protein sequence ID" value="TKC43602.1"/>
    <property type="molecule type" value="Genomic_DNA"/>
</dbReference>
<dbReference type="Proteomes" id="UP000308365">
    <property type="component" value="Unassembled WGS sequence"/>
</dbReference>
<dbReference type="GO" id="GO:0000054">
    <property type="term" value="P:ribosomal subunit export from nucleus"/>
    <property type="evidence" value="ECO:0007669"/>
    <property type="project" value="TreeGrafter"/>
</dbReference>
<comment type="caution">
    <text evidence="3">The sequence shown here is derived from an EMBL/GenBank/DDBJ whole genome shotgun (WGS) entry which is preliminary data.</text>
</comment>